<dbReference type="SUPFAM" id="SSF55785">
    <property type="entry name" value="PYP-like sensor domain (PAS domain)"/>
    <property type="match status" value="1"/>
</dbReference>
<dbReference type="AlphaFoldDB" id="A0A845QVX4"/>
<keyword evidence="11" id="KW-1185">Reference proteome</keyword>
<evidence type="ECO:0000259" key="9">
    <source>
        <dbReference type="PROSITE" id="PS50109"/>
    </source>
</evidence>
<keyword evidence="6 10" id="KW-0418">Kinase</keyword>
<evidence type="ECO:0000256" key="6">
    <source>
        <dbReference type="ARBA" id="ARBA00022777"/>
    </source>
</evidence>
<dbReference type="Gene3D" id="3.30.450.20">
    <property type="entry name" value="PAS domain"/>
    <property type="match status" value="1"/>
</dbReference>
<dbReference type="OrthoDB" id="9767435at2"/>
<comment type="catalytic activity">
    <reaction evidence="1">
        <text>ATP + protein L-histidine = ADP + protein N-phospho-L-histidine.</text>
        <dbReference type="EC" id="2.7.13.3"/>
    </reaction>
</comment>
<protein>
    <recommendedName>
        <fullName evidence="2">histidine kinase</fullName>
        <ecNumber evidence="2">2.7.13.3</ecNumber>
    </recommendedName>
</protein>
<comment type="caution">
    <text evidence="10">The sequence shown here is derived from an EMBL/GenBank/DDBJ whole genome shotgun (WGS) entry which is preliminary data.</text>
</comment>
<dbReference type="PROSITE" id="PS50109">
    <property type="entry name" value="HIS_KIN"/>
    <property type="match status" value="1"/>
</dbReference>
<evidence type="ECO:0000256" key="5">
    <source>
        <dbReference type="ARBA" id="ARBA00022741"/>
    </source>
</evidence>
<accession>A0A845QVX4</accession>
<dbReference type="Gene3D" id="3.30.450.280">
    <property type="entry name" value="GAF domain"/>
    <property type="match status" value="1"/>
</dbReference>
<dbReference type="SUPFAM" id="SSF55874">
    <property type="entry name" value="ATPase domain of HSP90 chaperone/DNA topoisomerase II/histidine kinase"/>
    <property type="match status" value="1"/>
</dbReference>
<dbReference type="Pfam" id="PF02518">
    <property type="entry name" value="HATPase_c"/>
    <property type="match status" value="1"/>
</dbReference>
<dbReference type="EC" id="2.7.13.3" evidence="2"/>
<reference evidence="10 11" key="1">
    <citation type="submission" date="2018-08" db="EMBL/GenBank/DDBJ databases">
        <title>Murine metabolic-syndrome-specific gut microbial biobank.</title>
        <authorList>
            <person name="Liu C."/>
        </authorList>
    </citation>
    <scope>NUCLEOTIDE SEQUENCE [LARGE SCALE GENOMIC DNA]</scope>
    <source>
        <strain evidence="10 11">583</strain>
    </source>
</reference>
<keyword evidence="5" id="KW-0547">Nucleotide-binding</keyword>
<evidence type="ECO:0000256" key="8">
    <source>
        <dbReference type="ARBA" id="ARBA00023012"/>
    </source>
</evidence>
<evidence type="ECO:0000256" key="1">
    <source>
        <dbReference type="ARBA" id="ARBA00000085"/>
    </source>
</evidence>
<dbReference type="EMBL" id="QXXA01000005">
    <property type="protein sequence ID" value="NBI06154.1"/>
    <property type="molecule type" value="Genomic_DNA"/>
</dbReference>
<dbReference type="Gene3D" id="3.30.565.10">
    <property type="entry name" value="Histidine kinase-like ATPase, C-terminal domain"/>
    <property type="match status" value="1"/>
</dbReference>
<evidence type="ECO:0000313" key="10">
    <source>
        <dbReference type="EMBL" id="NBI06154.1"/>
    </source>
</evidence>
<keyword evidence="4" id="KW-0808">Transferase</keyword>
<dbReference type="InterPro" id="IPR035965">
    <property type="entry name" value="PAS-like_dom_sf"/>
</dbReference>
<dbReference type="PANTHER" id="PTHR41523:SF8">
    <property type="entry name" value="ETHYLENE RESPONSE SENSOR PROTEIN"/>
    <property type="match status" value="1"/>
</dbReference>
<dbReference type="InterPro" id="IPR022066">
    <property type="entry name" value="PdtaS_GAF"/>
</dbReference>
<dbReference type="InterPro" id="IPR003594">
    <property type="entry name" value="HATPase_dom"/>
</dbReference>
<evidence type="ECO:0000313" key="11">
    <source>
        <dbReference type="Proteomes" id="UP000467132"/>
    </source>
</evidence>
<evidence type="ECO:0000256" key="4">
    <source>
        <dbReference type="ARBA" id="ARBA00022679"/>
    </source>
</evidence>
<proteinExistence type="predicted"/>
<dbReference type="InterPro" id="IPR038424">
    <property type="entry name" value="H_kinase_PdtaS_GAF_sf"/>
</dbReference>
<feature type="domain" description="Histidine kinase" evidence="9">
    <location>
        <begin position="278"/>
        <end position="469"/>
    </location>
</feature>
<dbReference type="Pfam" id="PF07568">
    <property type="entry name" value="HisKA_2"/>
    <property type="match status" value="1"/>
</dbReference>
<keyword evidence="8" id="KW-0902">Two-component regulatory system</keyword>
<dbReference type="GO" id="GO:0000160">
    <property type="term" value="P:phosphorelay signal transduction system"/>
    <property type="evidence" value="ECO:0007669"/>
    <property type="project" value="UniProtKB-KW"/>
</dbReference>
<dbReference type="Proteomes" id="UP000467132">
    <property type="component" value="Unassembled WGS sequence"/>
</dbReference>
<dbReference type="InterPro" id="IPR005467">
    <property type="entry name" value="His_kinase_dom"/>
</dbReference>
<evidence type="ECO:0000256" key="3">
    <source>
        <dbReference type="ARBA" id="ARBA00022553"/>
    </source>
</evidence>
<name>A0A845QVX4_9CLOT</name>
<keyword evidence="3" id="KW-0597">Phosphoprotein</keyword>
<gene>
    <name evidence="10" type="ORF">D3Z33_04680</name>
</gene>
<dbReference type="InterPro" id="IPR036890">
    <property type="entry name" value="HATPase_C_sf"/>
</dbReference>
<dbReference type="InterPro" id="IPR011495">
    <property type="entry name" value="Sig_transdc_His_kin_sub2_dim/P"/>
</dbReference>
<organism evidence="10 11">
    <name type="scientific">Senegalia massiliensis</name>
    <dbReference type="NCBI Taxonomy" id="1720316"/>
    <lineage>
        <taxon>Bacteria</taxon>
        <taxon>Bacillati</taxon>
        <taxon>Bacillota</taxon>
        <taxon>Clostridia</taxon>
        <taxon>Eubacteriales</taxon>
        <taxon>Clostridiaceae</taxon>
        <taxon>Senegalia</taxon>
    </lineage>
</organism>
<evidence type="ECO:0000256" key="2">
    <source>
        <dbReference type="ARBA" id="ARBA00012438"/>
    </source>
</evidence>
<evidence type="ECO:0000256" key="7">
    <source>
        <dbReference type="ARBA" id="ARBA00022840"/>
    </source>
</evidence>
<keyword evidence="7" id="KW-0067">ATP-binding</keyword>
<dbReference type="GO" id="GO:0005524">
    <property type="term" value="F:ATP binding"/>
    <property type="evidence" value="ECO:0007669"/>
    <property type="project" value="UniProtKB-KW"/>
</dbReference>
<dbReference type="GO" id="GO:0004673">
    <property type="term" value="F:protein histidine kinase activity"/>
    <property type="evidence" value="ECO:0007669"/>
    <property type="project" value="UniProtKB-EC"/>
</dbReference>
<dbReference type="PANTHER" id="PTHR41523">
    <property type="entry name" value="TWO-COMPONENT SYSTEM SENSOR PROTEIN"/>
    <property type="match status" value="1"/>
</dbReference>
<dbReference type="SMART" id="SM00387">
    <property type="entry name" value="HATPase_c"/>
    <property type="match status" value="1"/>
</dbReference>
<sequence>MIREICKKHTTLSDSDIDKINEVSRVLPLIANLVKADIFIDCLTEDSDTAIVVAEASPTTSISMYKNSVVGQLAFRKNEPAALRTLEIGMPTRDLKAITQENKTVRQSVVPIYNNNEDVIACLIMEQDITRDINETHKMEVLTETTEQLTETLLNFEDSKHSLTYHVNDAIVIFDKKGIATYANPVAKELYKKLGYKDPVIGMDFNNVSLDENSIIEVINEPSLRKTEITAGKFVLQLKYALMKSENKIIGITMLIKDITEVRQKEKELILKSVAIREIHHRVKNNLQTIASLLSLQSRRVKNESVKKAFHESINRMLSIAVTHEILAQNGIDDIDLKTIINKIKNSTLRLGLPYKKKINIKIKGDSITINSDKATSIALVVNELLQNSLEHAFKGKAEGNIEISVQKGILYSSISIIDDGRGFNIDENKKHSLGLEIVKSIVKDKLQGHLNMDSTSNGTKVIFDFKNE</sequence>
<dbReference type="Pfam" id="PF12282">
    <property type="entry name" value="GAF_PdtaS"/>
    <property type="match status" value="1"/>
</dbReference>